<dbReference type="GO" id="GO:0000162">
    <property type="term" value="P:L-tryptophan biosynthetic process"/>
    <property type="evidence" value="ECO:0007669"/>
    <property type="project" value="UniProtKB-UniRule"/>
</dbReference>
<evidence type="ECO:0000256" key="4">
    <source>
        <dbReference type="ARBA" id="ARBA00022272"/>
    </source>
</evidence>
<name>A0A8J6TKC0_9BACT</name>
<dbReference type="PANTHER" id="PTHR42894">
    <property type="entry name" value="N-(5'-PHOSPHORIBOSYL)ANTHRANILATE ISOMERASE"/>
    <property type="match status" value="1"/>
</dbReference>
<dbReference type="Proteomes" id="UP000605201">
    <property type="component" value="Unassembled WGS sequence"/>
</dbReference>
<dbReference type="InterPro" id="IPR001240">
    <property type="entry name" value="PRAI_dom"/>
</dbReference>
<keyword evidence="5 9" id="KW-0028">Amino-acid biosynthesis</keyword>
<dbReference type="CDD" id="cd00405">
    <property type="entry name" value="PRAI"/>
    <property type="match status" value="1"/>
</dbReference>
<dbReference type="UniPathway" id="UPA00035">
    <property type="reaction ID" value="UER00042"/>
</dbReference>
<evidence type="ECO:0000256" key="6">
    <source>
        <dbReference type="ARBA" id="ARBA00022822"/>
    </source>
</evidence>
<dbReference type="HAMAP" id="MF_00135">
    <property type="entry name" value="PRAI"/>
    <property type="match status" value="1"/>
</dbReference>
<dbReference type="AlphaFoldDB" id="A0A8J6TKC0"/>
<protein>
    <recommendedName>
        <fullName evidence="4 9">N-(5'-phosphoribosyl)anthranilate isomerase</fullName>
        <shortName evidence="9">PRAI</shortName>
        <ecNumber evidence="3 9">5.3.1.24</ecNumber>
    </recommendedName>
</protein>
<dbReference type="SUPFAM" id="SSF51366">
    <property type="entry name" value="Ribulose-phoshate binding barrel"/>
    <property type="match status" value="1"/>
</dbReference>
<proteinExistence type="inferred from homology"/>
<evidence type="ECO:0000256" key="9">
    <source>
        <dbReference type="HAMAP-Rule" id="MF_00135"/>
    </source>
</evidence>
<evidence type="ECO:0000313" key="12">
    <source>
        <dbReference type="Proteomes" id="UP000605201"/>
    </source>
</evidence>
<evidence type="ECO:0000259" key="10">
    <source>
        <dbReference type="Pfam" id="PF00697"/>
    </source>
</evidence>
<comment type="similarity">
    <text evidence="9">Belongs to the TrpF family.</text>
</comment>
<evidence type="ECO:0000256" key="8">
    <source>
        <dbReference type="ARBA" id="ARBA00023235"/>
    </source>
</evidence>
<dbReference type="EC" id="5.3.1.24" evidence="3 9"/>
<reference evidence="11 12" key="1">
    <citation type="submission" date="2020-08" db="EMBL/GenBank/DDBJ databases">
        <title>Bridging the membrane lipid divide: bacteria of the FCB group superphylum have the potential to synthesize archaeal ether lipids.</title>
        <authorList>
            <person name="Villanueva L."/>
            <person name="Von Meijenfeldt F.A.B."/>
            <person name="Westbye A.B."/>
            <person name="Yadav S."/>
            <person name="Hopmans E.C."/>
            <person name="Dutilh B.E."/>
            <person name="Sinninghe Damste J.S."/>
        </authorList>
    </citation>
    <scope>NUCLEOTIDE SEQUENCE [LARGE SCALE GENOMIC DNA]</scope>
    <source>
        <strain evidence="11">NIOZ-UU17</strain>
    </source>
</reference>
<dbReference type="InterPro" id="IPR013785">
    <property type="entry name" value="Aldolase_TIM"/>
</dbReference>
<gene>
    <name evidence="9" type="primary">trpF</name>
    <name evidence="11" type="ORF">H8D96_08405</name>
</gene>
<accession>A0A8J6TKC0</accession>
<dbReference type="GO" id="GO:0004640">
    <property type="term" value="F:phosphoribosylanthranilate isomerase activity"/>
    <property type="evidence" value="ECO:0007669"/>
    <property type="project" value="UniProtKB-UniRule"/>
</dbReference>
<evidence type="ECO:0000256" key="7">
    <source>
        <dbReference type="ARBA" id="ARBA00023141"/>
    </source>
</evidence>
<comment type="catalytic activity">
    <reaction evidence="1 9">
        <text>N-(5-phospho-beta-D-ribosyl)anthranilate = 1-(2-carboxyphenylamino)-1-deoxy-D-ribulose 5-phosphate</text>
        <dbReference type="Rhea" id="RHEA:21540"/>
        <dbReference type="ChEBI" id="CHEBI:18277"/>
        <dbReference type="ChEBI" id="CHEBI:58613"/>
        <dbReference type="EC" id="5.3.1.24"/>
    </reaction>
</comment>
<evidence type="ECO:0000256" key="1">
    <source>
        <dbReference type="ARBA" id="ARBA00001164"/>
    </source>
</evidence>
<dbReference type="InterPro" id="IPR011060">
    <property type="entry name" value="RibuloseP-bd_barrel"/>
</dbReference>
<dbReference type="InterPro" id="IPR044643">
    <property type="entry name" value="TrpF_fam"/>
</dbReference>
<evidence type="ECO:0000256" key="5">
    <source>
        <dbReference type="ARBA" id="ARBA00022605"/>
    </source>
</evidence>
<keyword evidence="6 9" id="KW-0822">Tryptophan biosynthesis</keyword>
<comment type="pathway">
    <text evidence="2 9">Amino-acid biosynthesis; L-tryptophan biosynthesis; L-tryptophan from chorismate: step 3/5.</text>
</comment>
<dbReference type="PANTHER" id="PTHR42894:SF1">
    <property type="entry name" value="N-(5'-PHOSPHORIBOSYL)ANTHRANILATE ISOMERASE"/>
    <property type="match status" value="1"/>
</dbReference>
<comment type="caution">
    <text evidence="11">The sequence shown here is derived from an EMBL/GenBank/DDBJ whole genome shotgun (WGS) entry which is preliminary data.</text>
</comment>
<dbReference type="Gene3D" id="3.20.20.70">
    <property type="entry name" value="Aldolase class I"/>
    <property type="match status" value="1"/>
</dbReference>
<evidence type="ECO:0000256" key="2">
    <source>
        <dbReference type="ARBA" id="ARBA00004664"/>
    </source>
</evidence>
<organism evidence="11 12">
    <name type="scientific">Candidatus Desulfatibia vada</name>
    <dbReference type="NCBI Taxonomy" id="2841696"/>
    <lineage>
        <taxon>Bacteria</taxon>
        <taxon>Pseudomonadati</taxon>
        <taxon>Thermodesulfobacteriota</taxon>
        <taxon>Desulfobacteria</taxon>
        <taxon>Desulfobacterales</taxon>
        <taxon>Desulfobacterales incertae sedis</taxon>
        <taxon>Candidatus Desulfatibia</taxon>
    </lineage>
</organism>
<keyword evidence="7 9" id="KW-0057">Aromatic amino acid biosynthesis</keyword>
<keyword evidence="8 9" id="KW-0413">Isomerase</keyword>
<dbReference type="Pfam" id="PF00697">
    <property type="entry name" value="PRAI"/>
    <property type="match status" value="1"/>
</dbReference>
<evidence type="ECO:0000313" key="11">
    <source>
        <dbReference type="EMBL" id="MBC8431929.1"/>
    </source>
</evidence>
<evidence type="ECO:0000256" key="3">
    <source>
        <dbReference type="ARBA" id="ARBA00012572"/>
    </source>
</evidence>
<dbReference type="EMBL" id="JACNIG010000193">
    <property type="protein sequence ID" value="MBC8431929.1"/>
    <property type="molecule type" value="Genomic_DNA"/>
</dbReference>
<feature type="domain" description="N-(5'phosphoribosyl) anthranilate isomerase (PRAI)" evidence="10">
    <location>
        <begin position="4"/>
        <end position="219"/>
    </location>
</feature>
<sequence>MTRVKICGLMSAEDIRLCVEAGADAVGFVTEYPIPVPWNIDRTRARELVALTPPFVTKTAVVGGPPESILQIADTVKPDLLQLHGDETKEEIEHICSALENTGIQVIKALRIDIDTGKAHFSIEDPLEAAKVLAGTGIAGLVVDSKTAHRPAGTGVPLDWHIVERISSSISIPLILAGGLTVHNVSEAIERVRPYGVDVISGVEKAPGVKDNQRVRQFVLAVKQIRM</sequence>